<dbReference type="Pfam" id="PF11720">
    <property type="entry name" value="Inhibitor_I78"/>
    <property type="match status" value="1"/>
</dbReference>
<protein>
    <submittedName>
        <fullName evidence="3">Uncharacterized protein</fullName>
    </submittedName>
</protein>
<dbReference type="Gene3D" id="3.30.10.10">
    <property type="entry name" value="Trypsin Inhibitor V, subunit A"/>
    <property type="match status" value="1"/>
</dbReference>
<gene>
    <name evidence="3" type="ORF">LPJ53_001046</name>
</gene>
<feature type="region of interest" description="Disordered" evidence="1">
    <location>
        <begin position="39"/>
        <end position="63"/>
    </location>
</feature>
<sequence>MLLDSKYIHPRLLFILKLTIFIVLFIDTTQIPLLTPHTTTTHSLAKRQDMSAPESFRMPTKEEQEARVAEWEAKLKDKYLVDDTASNNAPSSDAKADEQTKESDETDKAEEPQRETVLLSSLPQPLRIIKPGSRITRDLRPNRMNVVCDENGLILKVQFY</sequence>
<dbReference type="Proteomes" id="UP001149813">
    <property type="component" value="Unassembled WGS sequence"/>
</dbReference>
<organism evidence="3 4">
    <name type="scientific">Coemansia erecta</name>
    <dbReference type="NCBI Taxonomy" id="147472"/>
    <lineage>
        <taxon>Eukaryota</taxon>
        <taxon>Fungi</taxon>
        <taxon>Fungi incertae sedis</taxon>
        <taxon>Zoopagomycota</taxon>
        <taxon>Kickxellomycotina</taxon>
        <taxon>Kickxellomycetes</taxon>
        <taxon>Kickxellales</taxon>
        <taxon>Kickxellaceae</taxon>
        <taxon>Coemansia</taxon>
    </lineage>
</organism>
<dbReference type="InterPro" id="IPR021719">
    <property type="entry name" value="Prot_inh_I78"/>
</dbReference>
<evidence type="ECO:0000313" key="4">
    <source>
        <dbReference type="Proteomes" id="UP001149813"/>
    </source>
</evidence>
<keyword evidence="2" id="KW-0472">Membrane</keyword>
<name>A0A9W7Y4S3_9FUNG</name>
<comment type="caution">
    <text evidence="3">The sequence shown here is derived from an EMBL/GenBank/DDBJ whole genome shotgun (WGS) entry which is preliminary data.</text>
</comment>
<feature type="compositionally biased region" description="Basic and acidic residues" evidence="1">
    <location>
        <begin position="94"/>
        <end position="103"/>
    </location>
</feature>
<feature type="transmembrane region" description="Helical" evidence="2">
    <location>
        <begin position="12"/>
        <end position="33"/>
    </location>
</feature>
<reference evidence="3" key="1">
    <citation type="submission" date="2022-07" db="EMBL/GenBank/DDBJ databases">
        <title>Phylogenomic reconstructions and comparative analyses of Kickxellomycotina fungi.</title>
        <authorList>
            <person name="Reynolds N.K."/>
            <person name="Stajich J.E."/>
            <person name="Barry K."/>
            <person name="Grigoriev I.V."/>
            <person name="Crous P."/>
            <person name="Smith M.E."/>
        </authorList>
    </citation>
    <scope>NUCLEOTIDE SEQUENCE</scope>
    <source>
        <strain evidence="3">NBRC 32514</strain>
    </source>
</reference>
<keyword evidence="2" id="KW-0812">Transmembrane</keyword>
<accession>A0A9W7Y4S3</accession>
<dbReference type="EMBL" id="JANBOJ010000023">
    <property type="protein sequence ID" value="KAJ1724685.1"/>
    <property type="molecule type" value="Genomic_DNA"/>
</dbReference>
<proteinExistence type="predicted"/>
<feature type="region of interest" description="Disordered" evidence="1">
    <location>
        <begin position="82"/>
        <end position="116"/>
    </location>
</feature>
<evidence type="ECO:0000256" key="2">
    <source>
        <dbReference type="SAM" id="Phobius"/>
    </source>
</evidence>
<keyword evidence="2" id="KW-1133">Transmembrane helix</keyword>
<dbReference type="OrthoDB" id="10013825at2759"/>
<evidence type="ECO:0000313" key="3">
    <source>
        <dbReference type="EMBL" id="KAJ1724685.1"/>
    </source>
</evidence>
<evidence type="ECO:0000256" key="1">
    <source>
        <dbReference type="SAM" id="MobiDB-lite"/>
    </source>
</evidence>
<dbReference type="AlphaFoldDB" id="A0A9W7Y4S3"/>
<keyword evidence="4" id="KW-1185">Reference proteome</keyword>